<proteinExistence type="predicted"/>
<reference evidence="1 2" key="1">
    <citation type="submission" date="2019-02" db="EMBL/GenBank/DDBJ databases">
        <authorList>
            <person name="Li S.-H."/>
        </authorList>
    </citation>
    <scope>NUCLEOTIDE SEQUENCE [LARGE SCALE GENOMIC DNA]</scope>
    <source>
        <strain evidence="1 2">IMCC14385</strain>
    </source>
</reference>
<dbReference type="Gene3D" id="3.10.450.50">
    <property type="match status" value="1"/>
</dbReference>
<accession>A0A5P9NQN8</accession>
<dbReference type="KEGG" id="halc:EY643_16835"/>
<sequence>MSQQLMQTWLKLLAEKKFDEYPSLLSSDVVMQFPYAPSPLPREVRGLDSCMEVLQGFLGMFDSWEWGNLDIKECKEEGHVFATASSKAITSTGASYSNIYVLGAEFSEGNLVGYSEYFDPLPAMALMEQLGQ</sequence>
<dbReference type="OrthoDB" id="117900at2"/>
<dbReference type="Proteomes" id="UP000326287">
    <property type="component" value="Chromosome"/>
</dbReference>
<organism evidence="1 2">
    <name type="scientific">Halioglobus maricola</name>
    <dbReference type="NCBI Taxonomy" id="2601894"/>
    <lineage>
        <taxon>Bacteria</taxon>
        <taxon>Pseudomonadati</taxon>
        <taxon>Pseudomonadota</taxon>
        <taxon>Gammaproteobacteria</taxon>
        <taxon>Cellvibrionales</taxon>
        <taxon>Halieaceae</taxon>
        <taxon>Halioglobus</taxon>
    </lineage>
</organism>
<dbReference type="EMBL" id="CP036422">
    <property type="protein sequence ID" value="QFU77188.1"/>
    <property type="molecule type" value="Genomic_DNA"/>
</dbReference>
<gene>
    <name evidence="1" type="ORF">EY643_16835</name>
</gene>
<evidence type="ECO:0000313" key="1">
    <source>
        <dbReference type="EMBL" id="QFU77188.1"/>
    </source>
</evidence>
<name>A0A5P9NQN8_9GAMM</name>
<evidence type="ECO:0008006" key="3">
    <source>
        <dbReference type="Google" id="ProtNLM"/>
    </source>
</evidence>
<evidence type="ECO:0000313" key="2">
    <source>
        <dbReference type="Proteomes" id="UP000326287"/>
    </source>
</evidence>
<dbReference type="InterPro" id="IPR032710">
    <property type="entry name" value="NTF2-like_dom_sf"/>
</dbReference>
<dbReference type="AlphaFoldDB" id="A0A5P9NQN8"/>
<dbReference type="SUPFAM" id="SSF54427">
    <property type="entry name" value="NTF2-like"/>
    <property type="match status" value="1"/>
</dbReference>
<keyword evidence="2" id="KW-1185">Reference proteome</keyword>
<protein>
    <recommendedName>
        <fullName evidence="3">SnoaL-like domain-containing protein</fullName>
    </recommendedName>
</protein>
<dbReference type="RefSeq" id="WP_153240333.1">
    <property type="nucleotide sequence ID" value="NZ_CP036422.1"/>
</dbReference>